<dbReference type="EMBL" id="CADCWP010000068">
    <property type="protein sequence ID" value="CAA9564849.1"/>
    <property type="molecule type" value="Genomic_DNA"/>
</dbReference>
<dbReference type="CDD" id="cd07731">
    <property type="entry name" value="ComA-like_MBL-fold"/>
    <property type="match status" value="1"/>
</dbReference>
<evidence type="ECO:0000256" key="2">
    <source>
        <dbReference type="ARBA" id="ARBA00022475"/>
    </source>
</evidence>
<dbReference type="InterPro" id="IPR035681">
    <property type="entry name" value="ComA-like_MBL"/>
</dbReference>
<feature type="region of interest" description="Disordered" evidence="6">
    <location>
        <begin position="1"/>
        <end position="22"/>
    </location>
</feature>
<evidence type="ECO:0000256" key="4">
    <source>
        <dbReference type="ARBA" id="ARBA00022989"/>
    </source>
</evidence>
<dbReference type="AlphaFoldDB" id="A0A6J4V442"/>
<feature type="transmembrane region" description="Helical" evidence="7">
    <location>
        <begin position="255"/>
        <end position="272"/>
    </location>
</feature>
<dbReference type="Pfam" id="PF00753">
    <property type="entry name" value="Lactamase_B"/>
    <property type="match status" value="1"/>
</dbReference>
<feature type="compositionally biased region" description="Polar residues" evidence="6">
    <location>
        <begin position="1"/>
        <end position="14"/>
    </location>
</feature>
<dbReference type="SMART" id="SM00849">
    <property type="entry name" value="Lactamase_B"/>
    <property type="match status" value="1"/>
</dbReference>
<dbReference type="InterPro" id="IPR036866">
    <property type="entry name" value="RibonucZ/Hydroxyglut_hydro"/>
</dbReference>
<dbReference type="GO" id="GO:0030420">
    <property type="term" value="P:establishment of competence for transformation"/>
    <property type="evidence" value="ECO:0007669"/>
    <property type="project" value="InterPro"/>
</dbReference>
<evidence type="ECO:0000259" key="8">
    <source>
        <dbReference type="SMART" id="SM00849"/>
    </source>
</evidence>
<keyword evidence="4 7" id="KW-1133">Transmembrane helix</keyword>
<dbReference type="SUPFAM" id="SSF56281">
    <property type="entry name" value="Metallo-hydrolase/oxidoreductase"/>
    <property type="match status" value="1"/>
</dbReference>
<evidence type="ECO:0000256" key="7">
    <source>
        <dbReference type="SAM" id="Phobius"/>
    </source>
</evidence>
<dbReference type="InterPro" id="IPR004797">
    <property type="entry name" value="Competence_ComEC/Rec2"/>
</dbReference>
<keyword evidence="2" id="KW-1003">Cell membrane</keyword>
<dbReference type="InterPro" id="IPR052159">
    <property type="entry name" value="Competence_DNA_uptake"/>
</dbReference>
<feature type="transmembrane region" description="Helical" evidence="7">
    <location>
        <begin position="391"/>
        <end position="413"/>
    </location>
</feature>
<dbReference type="NCBIfam" id="TIGR00360">
    <property type="entry name" value="ComEC_N-term"/>
    <property type="match status" value="1"/>
</dbReference>
<keyword evidence="5 7" id="KW-0472">Membrane</keyword>
<reference evidence="9" key="1">
    <citation type="submission" date="2020-02" db="EMBL/GenBank/DDBJ databases">
        <authorList>
            <person name="Meier V. D."/>
        </authorList>
    </citation>
    <scope>NUCLEOTIDE SEQUENCE</scope>
    <source>
        <strain evidence="9">AVDCRST_MAG86</strain>
    </source>
</reference>
<feature type="transmembrane region" description="Helical" evidence="7">
    <location>
        <begin position="420"/>
        <end position="438"/>
    </location>
</feature>
<feature type="transmembrane region" description="Helical" evidence="7">
    <location>
        <begin position="458"/>
        <end position="476"/>
    </location>
</feature>
<keyword evidence="3 7" id="KW-0812">Transmembrane</keyword>
<dbReference type="GO" id="GO:0005886">
    <property type="term" value="C:plasma membrane"/>
    <property type="evidence" value="ECO:0007669"/>
    <property type="project" value="UniProtKB-SubCell"/>
</dbReference>
<dbReference type="PANTHER" id="PTHR30619:SF1">
    <property type="entry name" value="RECOMBINATION PROTEIN 2"/>
    <property type="match status" value="1"/>
</dbReference>
<dbReference type="Pfam" id="PF03772">
    <property type="entry name" value="Competence"/>
    <property type="match status" value="1"/>
</dbReference>
<dbReference type="PANTHER" id="PTHR30619">
    <property type="entry name" value="DNA INTERNALIZATION/COMPETENCE PROTEIN COMEC/REC2"/>
    <property type="match status" value="1"/>
</dbReference>
<name>A0A6J4V442_9DEIN</name>
<evidence type="ECO:0000256" key="5">
    <source>
        <dbReference type="ARBA" id="ARBA00023136"/>
    </source>
</evidence>
<feature type="transmembrane region" description="Helical" evidence="7">
    <location>
        <begin position="327"/>
        <end position="346"/>
    </location>
</feature>
<dbReference type="Gene3D" id="3.60.15.10">
    <property type="entry name" value="Ribonuclease Z/Hydroxyacylglutathione hydrolase-like"/>
    <property type="match status" value="1"/>
</dbReference>
<protein>
    <submittedName>
        <fullName evidence="9">DNA internalization-related competence protein ComEC/Rec2</fullName>
    </submittedName>
</protein>
<feature type="transmembrane region" description="Helical" evidence="7">
    <location>
        <begin position="358"/>
        <end position="379"/>
    </location>
</feature>
<dbReference type="NCBIfam" id="TIGR00361">
    <property type="entry name" value="ComEC_Rec2"/>
    <property type="match status" value="1"/>
</dbReference>
<evidence type="ECO:0000256" key="6">
    <source>
        <dbReference type="SAM" id="MobiDB-lite"/>
    </source>
</evidence>
<feature type="transmembrane region" description="Helical" evidence="7">
    <location>
        <begin position="228"/>
        <end position="250"/>
    </location>
</feature>
<proteinExistence type="predicted"/>
<evidence type="ECO:0000256" key="1">
    <source>
        <dbReference type="ARBA" id="ARBA00004651"/>
    </source>
</evidence>
<sequence>MSSLDQRVSVTPNPEGSAEKPPFSPAWSLPAAFCLVLGIALAGAGLPVWVSVVCAGSLLPVGWALGARFLLLCVLFVPLGHVRLDLWDARPQPLAELIGSTQTLSGVSDGTYLTLDEPAGEKVVLSPRGEVAAGRVTLRGDVVAPATKRNPGGFDYAGYLARRGVGAQVYVDEVLAFTPATLTTFKERLRRGVVAGLPPKRAALMEAMTLGIRDNLDDLQDVFAASGLAHILALSGLNFGVLIAVVGFLLKPFGVLRYPVMIAFVIGFIFLVDASPSVLRAGTMAAALLLSLWLGAGRLEPWPALSLAALLALLWNPSHLFDLSFQLSYMAVVGMLVFAGPTLRALSASRLPWWHPKALVLGTLVVSVAAQALLLPLLAHTFGTVPLLSPLVNILAIPLATPLVPLGFAAGLLGLVSLPLAALFNQLTSPVAAALIWTANTSATWPSLSWGEVSPVGFVYYGVGALALALVSLGKLRPWRGLLVVAAALGASTLTPSPHGDSEIVYLDVGQGDSSLIRLPHRTEILVDGGGTPFSDFDIGENTVVPALRALDVDELELVIASHADTDHIEGLASVLREFPVQRLVIGYPSAESGAFEALLAVAERRGIPVSEVRRGEVLHVGEARLDILNPPMKPFDETNTNSVAFVLSAFGTRALFLGDTPSEVEAVLAVPDVDILMAAHHGSRFSTSDALLRAAQPERAVLSYGRNNYGHPHPDVLARLRAHGVAVFHTHKQGAVRVSLLGPQR</sequence>
<evidence type="ECO:0000313" key="9">
    <source>
        <dbReference type="EMBL" id="CAA9564849.1"/>
    </source>
</evidence>
<dbReference type="InterPro" id="IPR004477">
    <property type="entry name" value="ComEC_N"/>
</dbReference>
<comment type="subcellular location">
    <subcellularLocation>
        <location evidence="1">Cell membrane</location>
        <topology evidence="1">Multi-pass membrane protein</topology>
    </subcellularLocation>
</comment>
<organism evidence="9">
    <name type="scientific">uncultured Truepera sp</name>
    <dbReference type="NCBI Taxonomy" id="543023"/>
    <lineage>
        <taxon>Bacteria</taxon>
        <taxon>Thermotogati</taxon>
        <taxon>Deinococcota</taxon>
        <taxon>Deinococci</taxon>
        <taxon>Trueperales</taxon>
        <taxon>Trueperaceae</taxon>
        <taxon>Truepera</taxon>
        <taxon>environmental samples</taxon>
    </lineage>
</organism>
<gene>
    <name evidence="9" type="ORF">AVDCRST_MAG86-1095</name>
</gene>
<dbReference type="InterPro" id="IPR001279">
    <property type="entry name" value="Metallo-B-lactamas"/>
</dbReference>
<feature type="transmembrane region" description="Helical" evidence="7">
    <location>
        <begin position="57"/>
        <end position="77"/>
    </location>
</feature>
<feature type="domain" description="Metallo-beta-lactamase" evidence="8">
    <location>
        <begin position="511"/>
        <end position="707"/>
    </location>
</feature>
<evidence type="ECO:0000256" key="3">
    <source>
        <dbReference type="ARBA" id="ARBA00022692"/>
    </source>
</evidence>
<feature type="transmembrane region" description="Helical" evidence="7">
    <location>
        <begin position="27"/>
        <end position="50"/>
    </location>
</feature>
<accession>A0A6J4V442</accession>